<sequence length="572" mass="62003">MSADLFAEFGDFGAAPAQQQQQQQSQSSHQPPKPVAPQAAPSFSFFDDLAGPTSTPQAAPARQQSQPQDPFNQTWGTQPAKTDDNDDWGDFEGESSSQPALPASSSTAQGTFGTAPSTQSSSQSQLNWQTKPPNQISAFDAPSTQKAQSHQTSSLNWQSTPTSNFHDAFSSQPIRQSQEQSQFNWQPAPVIKAKKSADPSVLFDAEDDFDDDDDFGDFEGDDAVPTPSATPAPAPAPAPRSTGMEDLLGDLTVSEPQTKPQPRAPAKKTTKNQVGAFGTTARAKEPKSPVKPAQPEPKEEDSWDAFDDWEATIPTKKPAAKAAPEPKKAATPTPKEPASSLISSDLNEAQPGELPPTNVPPPAVLLSLFPPLFAEAQDKLFKPMAAQPIPMRNKLVSDPSTITYLQSFLLVASVAARIISARKLRWKRDAHLSQGMRIGPASSRATSGMKLTGIDRSEAMKEDREVADVVRAWKEQVGRLRHVVSAANQARPGSLGAVPDLQETMPVRTLKQSEGGVPAPRPCMLCGMRREERGSGDLGVEDSFGEWWVEQVSMHRGCRNFWNQHKDMLRQR</sequence>
<accession>A0A6A5Y5R2</accession>
<gene>
    <name evidence="2" type="ORF">BU24DRAFT_416297</name>
</gene>
<feature type="compositionally biased region" description="Low complexity" evidence="1">
    <location>
        <begin position="14"/>
        <end position="41"/>
    </location>
</feature>
<feature type="compositionally biased region" description="Acidic residues" evidence="1">
    <location>
        <begin position="84"/>
        <end position="93"/>
    </location>
</feature>
<evidence type="ECO:0008006" key="4">
    <source>
        <dbReference type="Google" id="ProtNLM"/>
    </source>
</evidence>
<name>A0A6A5Y5R2_9PLEO</name>
<dbReference type="RefSeq" id="XP_033388965.1">
    <property type="nucleotide sequence ID" value="XM_033526417.1"/>
</dbReference>
<dbReference type="EMBL" id="ML978066">
    <property type="protein sequence ID" value="KAF2020626.1"/>
    <property type="molecule type" value="Genomic_DNA"/>
</dbReference>
<dbReference type="PANTHER" id="PTHR42084:SF1">
    <property type="entry name" value="SERINE_THREONINE-PROTEIN KINASE PPK6"/>
    <property type="match status" value="1"/>
</dbReference>
<evidence type="ECO:0000313" key="2">
    <source>
        <dbReference type="EMBL" id="KAF2020626.1"/>
    </source>
</evidence>
<feature type="compositionally biased region" description="Pro residues" evidence="1">
    <location>
        <begin position="228"/>
        <end position="238"/>
    </location>
</feature>
<evidence type="ECO:0000313" key="3">
    <source>
        <dbReference type="Proteomes" id="UP000799778"/>
    </source>
</evidence>
<feature type="compositionally biased region" description="Polar residues" evidence="1">
    <location>
        <begin position="126"/>
        <end position="185"/>
    </location>
</feature>
<feature type="compositionally biased region" description="Low complexity" evidence="1">
    <location>
        <begin position="316"/>
        <end position="338"/>
    </location>
</feature>
<reference evidence="2" key="1">
    <citation type="journal article" date="2020" name="Stud. Mycol.">
        <title>101 Dothideomycetes genomes: a test case for predicting lifestyles and emergence of pathogens.</title>
        <authorList>
            <person name="Haridas S."/>
            <person name="Albert R."/>
            <person name="Binder M."/>
            <person name="Bloem J."/>
            <person name="Labutti K."/>
            <person name="Salamov A."/>
            <person name="Andreopoulos B."/>
            <person name="Baker S."/>
            <person name="Barry K."/>
            <person name="Bills G."/>
            <person name="Bluhm B."/>
            <person name="Cannon C."/>
            <person name="Castanera R."/>
            <person name="Culley D."/>
            <person name="Daum C."/>
            <person name="Ezra D."/>
            <person name="Gonzalez J."/>
            <person name="Henrissat B."/>
            <person name="Kuo A."/>
            <person name="Liang C."/>
            <person name="Lipzen A."/>
            <person name="Lutzoni F."/>
            <person name="Magnuson J."/>
            <person name="Mondo S."/>
            <person name="Nolan M."/>
            <person name="Ohm R."/>
            <person name="Pangilinan J."/>
            <person name="Park H.-J."/>
            <person name="Ramirez L."/>
            <person name="Alfaro M."/>
            <person name="Sun H."/>
            <person name="Tritt A."/>
            <person name="Yoshinaga Y."/>
            <person name="Zwiers L.-H."/>
            <person name="Turgeon B."/>
            <person name="Goodwin S."/>
            <person name="Spatafora J."/>
            <person name="Crous P."/>
            <person name="Grigoriev I."/>
        </authorList>
    </citation>
    <scope>NUCLEOTIDE SEQUENCE</scope>
    <source>
        <strain evidence="2">CBS 175.79</strain>
    </source>
</reference>
<feature type="compositionally biased region" description="Polar residues" evidence="1">
    <location>
        <begin position="71"/>
        <end position="80"/>
    </location>
</feature>
<feature type="region of interest" description="Disordered" evidence="1">
    <location>
        <begin position="1"/>
        <end position="302"/>
    </location>
</feature>
<dbReference type="OrthoDB" id="5420391at2759"/>
<keyword evidence="3" id="KW-1185">Reference proteome</keyword>
<evidence type="ECO:0000256" key="1">
    <source>
        <dbReference type="SAM" id="MobiDB-lite"/>
    </source>
</evidence>
<feature type="compositionally biased region" description="Low complexity" evidence="1">
    <location>
        <begin position="52"/>
        <end position="70"/>
    </location>
</feature>
<organism evidence="2 3">
    <name type="scientific">Aaosphaeria arxii CBS 175.79</name>
    <dbReference type="NCBI Taxonomy" id="1450172"/>
    <lineage>
        <taxon>Eukaryota</taxon>
        <taxon>Fungi</taxon>
        <taxon>Dikarya</taxon>
        <taxon>Ascomycota</taxon>
        <taxon>Pezizomycotina</taxon>
        <taxon>Dothideomycetes</taxon>
        <taxon>Pleosporomycetidae</taxon>
        <taxon>Pleosporales</taxon>
        <taxon>Pleosporales incertae sedis</taxon>
        <taxon>Aaosphaeria</taxon>
    </lineage>
</organism>
<dbReference type="AlphaFoldDB" id="A0A6A5Y5R2"/>
<feature type="compositionally biased region" description="Low complexity" evidence="1">
    <location>
        <begin position="95"/>
        <end position="109"/>
    </location>
</feature>
<protein>
    <recommendedName>
        <fullName evidence="4">Serine/threonine-protein kinase ppk6</fullName>
    </recommendedName>
</protein>
<feature type="region of interest" description="Disordered" evidence="1">
    <location>
        <begin position="316"/>
        <end position="341"/>
    </location>
</feature>
<feature type="compositionally biased region" description="Acidic residues" evidence="1">
    <location>
        <begin position="204"/>
        <end position="222"/>
    </location>
</feature>
<dbReference type="GeneID" id="54283814"/>
<dbReference type="PANTHER" id="PTHR42084">
    <property type="entry name" value="YALI0E26631P"/>
    <property type="match status" value="1"/>
</dbReference>
<dbReference type="Proteomes" id="UP000799778">
    <property type="component" value="Unassembled WGS sequence"/>
</dbReference>
<proteinExistence type="predicted"/>